<dbReference type="RefSeq" id="WP_169074478.1">
    <property type="nucleotide sequence ID" value="NZ_JABBXH010000002.1"/>
</dbReference>
<proteinExistence type="predicted"/>
<reference evidence="1 2" key="1">
    <citation type="submission" date="2020-04" db="EMBL/GenBank/DDBJ databases">
        <title>Thalassotalea sp. M1531, isolated from the surface of marine red alga.</title>
        <authorList>
            <person name="Pang L."/>
            <person name="Lu D.-C."/>
        </authorList>
    </citation>
    <scope>NUCLEOTIDE SEQUENCE [LARGE SCALE GENOMIC DNA]</scope>
    <source>
        <strain evidence="1 2">M1531</strain>
    </source>
</reference>
<keyword evidence="2" id="KW-1185">Reference proteome</keyword>
<name>A0A7Y0Q5M3_9GAMM</name>
<comment type="caution">
    <text evidence="1">The sequence shown here is derived from an EMBL/GenBank/DDBJ whole genome shotgun (WGS) entry which is preliminary data.</text>
</comment>
<organism evidence="1 2">
    <name type="scientific">Thalassotalea algicola</name>
    <dbReference type="NCBI Taxonomy" id="2716224"/>
    <lineage>
        <taxon>Bacteria</taxon>
        <taxon>Pseudomonadati</taxon>
        <taxon>Pseudomonadota</taxon>
        <taxon>Gammaproteobacteria</taxon>
        <taxon>Alteromonadales</taxon>
        <taxon>Colwelliaceae</taxon>
        <taxon>Thalassotalea</taxon>
    </lineage>
</organism>
<dbReference type="EMBL" id="JABBXH010000002">
    <property type="protein sequence ID" value="NMP31144.1"/>
    <property type="molecule type" value="Genomic_DNA"/>
</dbReference>
<dbReference type="Proteomes" id="UP000568664">
    <property type="component" value="Unassembled WGS sequence"/>
</dbReference>
<evidence type="ECO:0000313" key="1">
    <source>
        <dbReference type="EMBL" id="NMP31144.1"/>
    </source>
</evidence>
<evidence type="ECO:0000313" key="2">
    <source>
        <dbReference type="Proteomes" id="UP000568664"/>
    </source>
</evidence>
<sequence>MSSPNIFKDHARKSFSFLIDLYGFREQALDKLDNEFSVNFITSKTKIVIEGINWGLNSRVAIGSSIGKFENYDLGDALTVFCPEHSLNETDFKKSQIEQLSLMASLLKECVEPILLGDHSSFPKLAKIVKKRAKEFSRL</sequence>
<protein>
    <submittedName>
        <fullName evidence="1">Uncharacterized protein</fullName>
    </submittedName>
</protein>
<dbReference type="AlphaFoldDB" id="A0A7Y0Q5M3"/>
<accession>A0A7Y0Q5M3</accession>
<gene>
    <name evidence="1" type="ORF">HII17_06170</name>
</gene>